<evidence type="ECO:0000256" key="1">
    <source>
        <dbReference type="SAM" id="SignalP"/>
    </source>
</evidence>
<dbReference type="AlphaFoldDB" id="A0A9P0B7Z0"/>
<feature type="chain" id="PRO_5040277655" evidence="1">
    <location>
        <begin position="16"/>
        <end position="77"/>
    </location>
</feature>
<organism evidence="2 3">
    <name type="scientific">Brassicogethes aeneus</name>
    <name type="common">Rape pollen beetle</name>
    <name type="synonym">Meligethes aeneus</name>
    <dbReference type="NCBI Taxonomy" id="1431903"/>
    <lineage>
        <taxon>Eukaryota</taxon>
        <taxon>Metazoa</taxon>
        <taxon>Ecdysozoa</taxon>
        <taxon>Arthropoda</taxon>
        <taxon>Hexapoda</taxon>
        <taxon>Insecta</taxon>
        <taxon>Pterygota</taxon>
        <taxon>Neoptera</taxon>
        <taxon>Endopterygota</taxon>
        <taxon>Coleoptera</taxon>
        <taxon>Polyphaga</taxon>
        <taxon>Cucujiformia</taxon>
        <taxon>Nitidulidae</taxon>
        <taxon>Meligethinae</taxon>
        <taxon>Brassicogethes</taxon>
    </lineage>
</organism>
<protein>
    <submittedName>
        <fullName evidence="2">Uncharacterized protein</fullName>
    </submittedName>
</protein>
<dbReference type="PANTHER" id="PTHR33939:SF1">
    <property type="entry name" value="DUF4371 DOMAIN-CONTAINING PROTEIN"/>
    <property type="match status" value="1"/>
</dbReference>
<name>A0A9P0B7Z0_BRAAE</name>
<dbReference type="EMBL" id="OV121137">
    <property type="protein sequence ID" value="CAH0558600.1"/>
    <property type="molecule type" value="Genomic_DNA"/>
</dbReference>
<feature type="signal peptide" evidence="1">
    <location>
        <begin position="1"/>
        <end position="15"/>
    </location>
</feature>
<dbReference type="OrthoDB" id="6743133at2759"/>
<proteinExistence type="predicted"/>
<reference evidence="2" key="1">
    <citation type="submission" date="2021-12" db="EMBL/GenBank/DDBJ databases">
        <authorList>
            <person name="King R."/>
        </authorList>
    </citation>
    <scope>NUCLEOTIDE SEQUENCE</scope>
</reference>
<dbReference type="PANTHER" id="PTHR33939">
    <property type="entry name" value="PROTEIN CBG22215"/>
    <property type="match status" value="1"/>
</dbReference>
<sequence length="77" mass="9010">MLGLFLLSMFTLGSKEPSLIVMDNAPYHSVVVERHPTSAWKKQQIEEWLTEHNIQFIKGIFKAELLFLARYHTPPKR</sequence>
<evidence type="ECO:0000313" key="3">
    <source>
        <dbReference type="Proteomes" id="UP001154078"/>
    </source>
</evidence>
<dbReference type="Proteomes" id="UP001154078">
    <property type="component" value="Chromosome 6"/>
</dbReference>
<evidence type="ECO:0000313" key="2">
    <source>
        <dbReference type="EMBL" id="CAH0558600.1"/>
    </source>
</evidence>
<keyword evidence="1" id="KW-0732">Signal</keyword>
<keyword evidence="3" id="KW-1185">Reference proteome</keyword>
<gene>
    <name evidence="2" type="ORF">MELIAE_LOCUS8895</name>
</gene>
<accession>A0A9P0B7Z0</accession>